<reference evidence="1 2" key="1">
    <citation type="submission" date="2019-07" db="EMBL/GenBank/DDBJ databases">
        <title>Whole genome shotgun sequence of Chitinophaga cymbidii NBRC 109752.</title>
        <authorList>
            <person name="Hosoyama A."/>
            <person name="Uohara A."/>
            <person name="Ohji S."/>
            <person name="Ichikawa N."/>
        </authorList>
    </citation>
    <scope>NUCLEOTIDE SEQUENCE [LARGE SCALE GENOMIC DNA]</scope>
    <source>
        <strain evidence="1 2">NBRC 109752</strain>
    </source>
</reference>
<proteinExistence type="predicted"/>
<sequence length="303" mass="33882">MRDDILRKIAEKTGCPDMAGILAEKLSGTELNSLLMEVFARKAAAITPPVLLQQYRQNRFVHPADTDMIGLLEKASQVLKIYREHQFTPIELSPLAQFGSCSVVAKADQKKIISATRHTEVLADATNSIALHIADMRQNGATELLRFSTVHRHVRAQPLQDPRFSPHFSIGCLVSAGRDTGNFDFELAALKEHFSVWTDLLKNIFHISSIRFKLQPREGYPAHFLPKALQHLQESGFPVGIDTGSPANQYYKGIQFKTIIPAGDGEIEIADGGFTDWTQQLLENRKERMLISGFGLSLLYQLK</sequence>
<dbReference type="Proteomes" id="UP000321436">
    <property type="component" value="Unassembled WGS sequence"/>
</dbReference>
<organism evidence="1 2">
    <name type="scientific">Chitinophaga cymbidii</name>
    <dbReference type="NCBI Taxonomy" id="1096750"/>
    <lineage>
        <taxon>Bacteria</taxon>
        <taxon>Pseudomonadati</taxon>
        <taxon>Bacteroidota</taxon>
        <taxon>Chitinophagia</taxon>
        <taxon>Chitinophagales</taxon>
        <taxon>Chitinophagaceae</taxon>
        <taxon>Chitinophaga</taxon>
    </lineage>
</organism>
<dbReference type="AlphaFoldDB" id="A0A512RQ91"/>
<accession>A0A512RQ91</accession>
<name>A0A512RQ91_9BACT</name>
<keyword evidence="2" id="KW-1185">Reference proteome</keyword>
<dbReference type="EMBL" id="BKAU01000005">
    <property type="protein sequence ID" value="GEP97847.1"/>
    <property type="molecule type" value="Genomic_DNA"/>
</dbReference>
<gene>
    <name evidence="1" type="ORF">CCY01nite_41070</name>
</gene>
<dbReference type="OrthoDB" id="7942934at2"/>
<protein>
    <submittedName>
        <fullName evidence="1">Uncharacterized protein</fullName>
    </submittedName>
</protein>
<dbReference type="RefSeq" id="WP_146865826.1">
    <property type="nucleotide sequence ID" value="NZ_BKAU01000005.1"/>
</dbReference>
<evidence type="ECO:0000313" key="2">
    <source>
        <dbReference type="Proteomes" id="UP000321436"/>
    </source>
</evidence>
<evidence type="ECO:0000313" key="1">
    <source>
        <dbReference type="EMBL" id="GEP97847.1"/>
    </source>
</evidence>
<comment type="caution">
    <text evidence="1">The sequence shown here is derived from an EMBL/GenBank/DDBJ whole genome shotgun (WGS) entry which is preliminary data.</text>
</comment>